<keyword evidence="1" id="KW-0812">Transmembrane</keyword>
<protein>
    <recommendedName>
        <fullName evidence="4">DUF4129 domain-containing protein</fullName>
    </recommendedName>
</protein>
<comment type="caution">
    <text evidence="2">The sequence shown here is derived from an EMBL/GenBank/DDBJ whole genome shotgun (WGS) entry which is preliminary data.</text>
</comment>
<evidence type="ECO:0000313" key="3">
    <source>
        <dbReference type="Proteomes" id="UP000308037"/>
    </source>
</evidence>
<evidence type="ECO:0008006" key="4">
    <source>
        <dbReference type="Google" id="ProtNLM"/>
    </source>
</evidence>
<evidence type="ECO:0000313" key="2">
    <source>
        <dbReference type="EMBL" id="TKR25474.1"/>
    </source>
</evidence>
<keyword evidence="3" id="KW-1185">Reference proteome</keyword>
<name>A0A4U5J9N6_9EURY</name>
<evidence type="ECO:0000256" key="1">
    <source>
        <dbReference type="SAM" id="Phobius"/>
    </source>
</evidence>
<sequence>MVARDGRLNRAVIALAIVGFLLLAGGVLVGSVISGAGGGIGTPSSEAVDTSQQNPQDIESQRDLSAIERQLAERAAERIQSGEIDLSGDDVGNIRESLGESEFNALVERYAEISEETGSENRAAAFLQIRSDRQAYAAAIADYQRAYRVYNGTANYSDAETETVVEEFEFITEDDVRSNETTGGTTRFKLNESQERALARTLETRWYRVNRTADRLIDSYRTLEEIDNESYAEGIETVEQSRENVSRRHERVRDEWFVRLQLTAATSDPKGSFLDPIEVSGRVAHADGTPYGNGTMQLRINDQRYVTETNATGHYTVGYRPATIRTNATEVPVEIVPTPDSMVIGLTRPNVPVDIERSTPTVAVSTPPRDVGFNETLTVTGHVGGDAGGAANVSYRVLTAGNALVEGRTNETGHIDEELPLPADVPAGDQQLRLAVGDSNRALTPTNETTTVTVRERPTELSIEANQTDERTIQLAGELVVPDGPGVPGRSIELLVNGSNLGTTTTGVNGTFETSLVVPESEIGSGASDSAATLSVGAAYQDERANLGASNAETAVILTTETLWGVLAGVGLFVLIAGGVGVTVLSWRRGQSDSFETFEEPAGWSDALVEDGRSSESLLESAYDTLADRPVIAAQLGYAALRTCLEAEYGGQSAQTHWEFYRACEASADEEIVTTLRNVTELYERVVFASEPISAETVKPMLDRTERVVGSMIGADE</sequence>
<feature type="transmembrane region" description="Helical" evidence="1">
    <location>
        <begin position="563"/>
        <end position="585"/>
    </location>
</feature>
<keyword evidence="1" id="KW-0472">Membrane</keyword>
<dbReference type="AlphaFoldDB" id="A0A4U5J9N6"/>
<accession>A0A4U5J9N6</accession>
<organism evidence="2 3">
    <name type="scientific">Natronomonas salsuginis</name>
    <dbReference type="NCBI Taxonomy" id="2217661"/>
    <lineage>
        <taxon>Archaea</taxon>
        <taxon>Methanobacteriati</taxon>
        <taxon>Methanobacteriota</taxon>
        <taxon>Stenosarchaea group</taxon>
        <taxon>Halobacteria</taxon>
        <taxon>Halobacteriales</taxon>
        <taxon>Natronomonadaceae</taxon>
        <taxon>Natronomonas</taxon>
    </lineage>
</organism>
<gene>
    <name evidence="2" type="ORF">DM868_08600</name>
</gene>
<dbReference type="OrthoDB" id="206387at2157"/>
<reference evidence="2 3" key="1">
    <citation type="submission" date="2019-04" db="EMBL/GenBank/DDBJ databases">
        <title>Natronomonas sp. F20-122 a newhaloarchaeon isolated from a saline saltern of Isla Bacuta, Huelva, Spain.</title>
        <authorList>
            <person name="Duran-Viseras A."/>
            <person name="Sanchez-Porro C."/>
            <person name="Ventosa A."/>
        </authorList>
    </citation>
    <scope>NUCLEOTIDE SEQUENCE [LARGE SCALE GENOMIC DNA]</scope>
    <source>
        <strain evidence="2 3">F20-122</strain>
    </source>
</reference>
<proteinExistence type="predicted"/>
<keyword evidence="1" id="KW-1133">Transmembrane helix</keyword>
<dbReference type="Proteomes" id="UP000308037">
    <property type="component" value="Unassembled WGS sequence"/>
</dbReference>
<dbReference type="RefSeq" id="WP_137276473.1">
    <property type="nucleotide sequence ID" value="NZ_QKNX01000003.1"/>
</dbReference>
<dbReference type="EMBL" id="QKNX01000003">
    <property type="protein sequence ID" value="TKR25474.1"/>
    <property type="molecule type" value="Genomic_DNA"/>
</dbReference>